<evidence type="ECO:0000256" key="3">
    <source>
        <dbReference type="PROSITE-ProRule" id="PRU00339"/>
    </source>
</evidence>
<evidence type="ECO:0000256" key="1">
    <source>
        <dbReference type="ARBA" id="ARBA00022737"/>
    </source>
</evidence>
<dbReference type="EMBL" id="UYRU01049346">
    <property type="protein sequence ID" value="VDN10522.1"/>
    <property type="molecule type" value="Genomic_DNA"/>
</dbReference>
<dbReference type="Proteomes" id="UP000281553">
    <property type="component" value="Unassembled WGS sequence"/>
</dbReference>
<protein>
    <submittedName>
        <fullName evidence="4">Uncharacterized protein</fullName>
    </submittedName>
</protein>
<feature type="repeat" description="TPR" evidence="3">
    <location>
        <begin position="128"/>
        <end position="161"/>
    </location>
</feature>
<reference evidence="4 5" key="1">
    <citation type="submission" date="2018-11" db="EMBL/GenBank/DDBJ databases">
        <authorList>
            <consortium name="Pathogen Informatics"/>
        </authorList>
    </citation>
    <scope>NUCLEOTIDE SEQUENCE [LARGE SCALE GENOMIC DNA]</scope>
</reference>
<dbReference type="PANTHER" id="PTHR44858">
    <property type="entry name" value="TETRATRICOPEPTIDE REPEAT PROTEIN 6"/>
    <property type="match status" value="1"/>
</dbReference>
<keyword evidence="2 3" id="KW-0802">TPR repeat</keyword>
<dbReference type="InterPro" id="IPR011990">
    <property type="entry name" value="TPR-like_helical_dom_sf"/>
</dbReference>
<dbReference type="Gene3D" id="1.25.40.10">
    <property type="entry name" value="Tetratricopeptide repeat domain"/>
    <property type="match status" value="3"/>
</dbReference>
<dbReference type="PROSITE" id="PS50005">
    <property type="entry name" value="TPR"/>
    <property type="match status" value="1"/>
</dbReference>
<proteinExistence type="predicted"/>
<dbReference type="SMART" id="SM00028">
    <property type="entry name" value="TPR"/>
    <property type="match status" value="3"/>
</dbReference>
<dbReference type="Pfam" id="PF00515">
    <property type="entry name" value="TPR_1"/>
    <property type="match status" value="1"/>
</dbReference>
<dbReference type="OrthoDB" id="1658288at2759"/>
<evidence type="ECO:0000313" key="4">
    <source>
        <dbReference type="EMBL" id="VDN10522.1"/>
    </source>
</evidence>
<keyword evidence="1" id="KW-0677">Repeat</keyword>
<organism evidence="4 5">
    <name type="scientific">Dibothriocephalus latus</name>
    <name type="common">Fish tapeworm</name>
    <name type="synonym">Diphyllobothrium latum</name>
    <dbReference type="NCBI Taxonomy" id="60516"/>
    <lineage>
        <taxon>Eukaryota</taxon>
        <taxon>Metazoa</taxon>
        <taxon>Spiralia</taxon>
        <taxon>Lophotrochozoa</taxon>
        <taxon>Platyhelminthes</taxon>
        <taxon>Cestoda</taxon>
        <taxon>Eucestoda</taxon>
        <taxon>Diphyllobothriidea</taxon>
        <taxon>Diphyllobothriidae</taxon>
        <taxon>Dibothriocephalus</taxon>
    </lineage>
</organism>
<dbReference type="SUPFAM" id="SSF48452">
    <property type="entry name" value="TPR-like"/>
    <property type="match status" value="2"/>
</dbReference>
<dbReference type="PANTHER" id="PTHR44858:SF1">
    <property type="entry name" value="UDP-N-ACETYLGLUCOSAMINE--PEPTIDE N-ACETYLGLUCOSAMINYLTRANSFERASE SPINDLY-RELATED"/>
    <property type="match status" value="1"/>
</dbReference>
<evidence type="ECO:0000313" key="5">
    <source>
        <dbReference type="Proteomes" id="UP000281553"/>
    </source>
</evidence>
<evidence type="ECO:0000256" key="2">
    <source>
        <dbReference type="ARBA" id="ARBA00022803"/>
    </source>
</evidence>
<gene>
    <name evidence="4" type="ORF">DILT_LOCUS6353</name>
</gene>
<keyword evidence="5" id="KW-1185">Reference proteome</keyword>
<name>A0A3P7NPZ1_DIBLA</name>
<dbReference type="AlphaFoldDB" id="A0A3P7NPZ1"/>
<sequence length="328" mass="36475">MCMPDKLLNYKDAREVFDTALADYPGNNELLFALANLLVDIGAKNPRRYGQKELKEAAEFYLRVISSEPGNLAAQVGLAKCQQHSNAEFTSRMATAYEARAAVNFQMRRSSAAMCDINTALDLFPQWPEALTNRGILHHLQGNLNAARQDFLRALELDPQNILSRLNYGILQLHTGRVQKAFNCLSVEHVPRGLSYPELFLTRALCSALLGKCEAALSDIKAADEIIPTLPSTGELKAWILVHNVKAVVFSTQKRWAEAECEYSTHLKATPLDAIVFQARADTRLKMWQDGLLPDYSMALHDYHAAILLAGGDLYDLQRGALTRSIAT</sequence>
<dbReference type="Pfam" id="PF13432">
    <property type="entry name" value="TPR_16"/>
    <property type="match status" value="1"/>
</dbReference>
<dbReference type="InterPro" id="IPR050498">
    <property type="entry name" value="Ycf3"/>
</dbReference>
<accession>A0A3P7NPZ1</accession>
<dbReference type="InterPro" id="IPR019734">
    <property type="entry name" value="TPR_rpt"/>
</dbReference>